<dbReference type="VEuPathDB" id="FungiDB:BO71DRAFT_400789"/>
<protein>
    <recommendedName>
        <fullName evidence="3">RNase H type-1 domain-containing protein</fullName>
    </recommendedName>
</protein>
<dbReference type="Proteomes" id="UP000247810">
    <property type="component" value="Unassembled WGS sequence"/>
</dbReference>
<dbReference type="EMBL" id="KZ825924">
    <property type="protein sequence ID" value="PYH92136.1"/>
    <property type="molecule type" value="Genomic_DNA"/>
</dbReference>
<evidence type="ECO:0000313" key="2">
    <source>
        <dbReference type="Proteomes" id="UP000247810"/>
    </source>
</evidence>
<name>A0A319D3W2_9EURO</name>
<gene>
    <name evidence="1" type="ORF">BO71DRAFT_400789</name>
</gene>
<dbReference type="AlphaFoldDB" id="A0A319D3W2"/>
<proteinExistence type="predicted"/>
<organism evidence="1 2">
    <name type="scientific">Aspergillus ellipticus CBS 707.79</name>
    <dbReference type="NCBI Taxonomy" id="1448320"/>
    <lineage>
        <taxon>Eukaryota</taxon>
        <taxon>Fungi</taxon>
        <taxon>Dikarya</taxon>
        <taxon>Ascomycota</taxon>
        <taxon>Pezizomycotina</taxon>
        <taxon>Eurotiomycetes</taxon>
        <taxon>Eurotiomycetidae</taxon>
        <taxon>Eurotiales</taxon>
        <taxon>Aspergillaceae</taxon>
        <taxon>Aspergillus</taxon>
        <taxon>Aspergillus subgen. Circumdati</taxon>
    </lineage>
</organism>
<dbReference type="OrthoDB" id="4362974at2759"/>
<sequence length="96" mass="10877">MVSPNGRIPVFTDSANSLNILYQEGYTRTTRWLDNCYLFVADMIKKNIIKISHITGTQNPADSFTKLLEQEAFRTFLNLLGITSRIKPQPQPSGET</sequence>
<accession>A0A319D3W2</accession>
<evidence type="ECO:0000313" key="1">
    <source>
        <dbReference type="EMBL" id="PYH92136.1"/>
    </source>
</evidence>
<keyword evidence="2" id="KW-1185">Reference proteome</keyword>
<evidence type="ECO:0008006" key="3">
    <source>
        <dbReference type="Google" id="ProtNLM"/>
    </source>
</evidence>
<reference evidence="1 2" key="1">
    <citation type="submission" date="2018-02" db="EMBL/GenBank/DDBJ databases">
        <title>The genomes of Aspergillus section Nigri reveals drivers in fungal speciation.</title>
        <authorList>
            <consortium name="DOE Joint Genome Institute"/>
            <person name="Vesth T.C."/>
            <person name="Nybo J."/>
            <person name="Theobald S."/>
            <person name="Brandl J."/>
            <person name="Frisvad J.C."/>
            <person name="Nielsen K.F."/>
            <person name="Lyhne E.K."/>
            <person name="Kogle M.E."/>
            <person name="Kuo A."/>
            <person name="Riley R."/>
            <person name="Clum A."/>
            <person name="Nolan M."/>
            <person name="Lipzen A."/>
            <person name="Salamov A."/>
            <person name="Henrissat B."/>
            <person name="Wiebenga A."/>
            <person name="De vries R.P."/>
            <person name="Grigoriev I.V."/>
            <person name="Mortensen U.H."/>
            <person name="Andersen M.R."/>
            <person name="Baker S.E."/>
        </authorList>
    </citation>
    <scope>NUCLEOTIDE SEQUENCE [LARGE SCALE GENOMIC DNA]</scope>
    <source>
        <strain evidence="1 2">CBS 707.79</strain>
    </source>
</reference>